<organism evidence="4 5">
    <name type="scientific">Mizuhopecten yessoensis</name>
    <name type="common">Japanese scallop</name>
    <name type="synonym">Patinopecten yessoensis</name>
    <dbReference type="NCBI Taxonomy" id="6573"/>
    <lineage>
        <taxon>Eukaryota</taxon>
        <taxon>Metazoa</taxon>
        <taxon>Spiralia</taxon>
        <taxon>Lophotrochozoa</taxon>
        <taxon>Mollusca</taxon>
        <taxon>Bivalvia</taxon>
        <taxon>Autobranchia</taxon>
        <taxon>Pteriomorphia</taxon>
        <taxon>Pectinida</taxon>
        <taxon>Pectinoidea</taxon>
        <taxon>Pectinidae</taxon>
        <taxon>Mizuhopecten</taxon>
    </lineage>
</organism>
<evidence type="ECO:0000313" key="4">
    <source>
        <dbReference type="EMBL" id="OWF43730.1"/>
    </source>
</evidence>
<protein>
    <recommendedName>
        <fullName evidence="3">EGF-like domain-containing protein</fullName>
    </recommendedName>
</protein>
<keyword evidence="2" id="KW-1133">Transmembrane helix</keyword>
<evidence type="ECO:0000256" key="1">
    <source>
        <dbReference type="PROSITE-ProRule" id="PRU00076"/>
    </source>
</evidence>
<keyword evidence="2" id="KW-0812">Transmembrane</keyword>
<sequence length="204" mass="22939">METLYKDVPGFRKITIVQYRHGSVVCTYAVNLDVTSHRDKTWDITLSKVQEVQKQLDYWASVNNIGALTTGYLRRNRPTENAQAQVSSRSPCMATGICPVGYVCHYTNGVTSCVHKCKDDNPCKHEAECYVDEQNNVGCRCKTSDTSVYYGDHCEHSNERLQMQSKYIILLACAGGAVLLVALICVCCLCIKRKPMEKGEYSFQ</sequence>
<keyword evidence="1" id="KW-0245">EGF-like domain</keyword>
<dbReference type="Proteomes" id="UP000242188">
    <property type="component" value="Unassembled WGS sequence"/>
</dbReference>
<evidence type="ECO:0000313" key="5">
    <source>
        <dbReference type="Proteomes" id="UP000242188"/>
    </source>
</evidence>
<evidence type="ECO:0000256" key="2">
    <source>
        <dbReference type="SAM" id="Phobius"/>
    </source>
</evidence>
<dbReference type="OrthoDB" id="10595666at2759"/>
<gene>
    <name evidence="4" type="ORF">KP79_PYT24201</name>
</gene>
<comment type="caution">
    <text evidence="4">The sequence shown here is derived from an EMBL/GenBank/DDBJ whole genome shotgun (WGS) entry which is preliminary data.</text>
</comment>
<feature type="domain" description="EGF-like" evidence="3">
    <location>
        <begin position="114"/>
        <end position="155"/>
    </location>
</feature>
<evidence type="ECO:0000259" key="3">
    <source>
        <dbReference type="PROSITE" id="PS50026"/>
    </source>
</evidence>
<dbReference type="PROSITE" id="PS50026">
    <property type="entry name" value="EGF_3"/>
    <property type="match status" value="1"/>
</dbReference>
<dbReference type="InterPro" id="IPR000742">
    <property type="entry name" value="EGF"/>
</dbReference>
<reference evidence="4 5" key="1">
    <citation type="journal article" date="2017" name="Nat. Ecol. Evol.">
        <title>Scallop genome provides insights into evolution of bilaterian karyotype and development.</title>
        <authorList>
            <person name="Wang S."/>
            <person name="Zhang J."/>
            <person name="Jiao W."/>
            <person name="Li J."/>
            <person name="Xun X."/>
            <person name="Sun Y."/>
            <person name="Guo X."/>
            <person name="Huan P."/>
            <person name="Dong B."/>
            <person name="Zhang L."/>
            <person name="Hu X."/>
            <person name="Sun X."/>
            <person name="Wang J."/>
            <person name="Zhao C."/>
            <person name="Wang Y."/>
            <person name="Wang D."/>
            <person name="Huang X."/>
            <person name="Wang R."/>
            <person name="Lv J."/>
            <person name="Li Y."/>
            <person name="Zhang Z."/>
            <person name="Liu B."/>
            <person name="Lu W."/>
            <person name="Hui Y."/>
            <person name="Liang J."/>
            <person name="Zhou Z."/>
            <person name="Hou R."/>
            <person name="Li X."/>
            <person name="Liu Y."/>
            <person name="Li H."/>
            <person name="Ning X."/>
            <person name="Lin Y."/>
            <person name="Zhao L."/>
            <person name="Xing Q."/>
            <person name="Dou J."/>
            <person name="Li Y."/>
            <person name="Mao J."/>
            <person name="Guo H."/>
            <person name="Dou H."/>
            <person name="Li T."/>
            <person name="Mu C."/>
            <person name="Jiang W."/>
            <person name="Fu Q."/>
            <person name="Fu X."/>
            <person name="Miao Y."/>
            <person name="Liu J."/>
            <person name="Yu Q."/>
            <person name="Li R."/>
            <person name="Liao H."/>
            <person name="Li X."/>
            <person name="Kong Y."/>
            <person name="Jiang Z."/>
            <person name="Chourrout D."/>
            <person name="Li R."/>
            <person name="Bao Z."/>
        </authorList>
    </citation>
    <scope>NUCLEOTIDE SEQUENCE [LARGE SCALE GENOMIC DNA]</scope>
    <source>
        <strain evidence="4 5">PY_sf001</strain>
    </source>
</reference>
<comment type="caution">
    <text evidence="1">Lacks conserved residue(s) required for the propagation of feature annotation.</text>
</comment>
<feature type="transmembrane region" description="Helical" evidence="2">
    <location>
        <begin position="167"/>
        <end position="191"/>
    </location>
</feature>
<dbReference type="AlphaFoldDB" id="A0A210Q4R1"/>
<keyword evidence="2" id="KW-0472">Membrane</keyword>
<name>A0A210Q4R1_MIZYE</name>
<accession>A0A210Q4R1</accession>
<proteinExistence type="predicted"/>
<keyword evidence="5" id="KW-1185">Reference proteome</keyword>
<dbReference type="EMBL" id="NEDP02005018">
    <property type="protein sequence ID" value="OWF43730.1"/>
    <property type="molecule type" value="Genomic_DNA"/>
</dbReference>